<feature type="transmembrane region" description="Helical" evidence="1">
    <location>
        <begin position="79"/>
        <end position="97"/>
    </location>
</feature>
<dbReference type="Proteomes" id="UP000632774">
    <property type="component" value="Unassembled WGS sequence"/>
</dbReference>
<reference evidence="3 4" key="1">
    <citation type="submission" date="2020-10" db="EMBL/GenBank/DDBJ databases">
        <title>Mucilaginibacter mali sp. nov., isolated from rhizosphere soil of apple orchard.</title>
        <authorList>
            <person name="Lee J.-S."/>
            <person name="Kim H.S."/>
            <person name="Kim J.-S."/>
        </authorList>
    </citation>
    <scope>NUCLEOTIDE SEQUENCE [LARGE SCALE GENOMIC DNA]</scope>
    <source>
        <strain evidence="3 4">KCTC 23157</strain>
    </source>
</reference>
<protein>
    <submittedName>
        <fullName evidence="3">Carboxypeptidase-like regulatory domain-containing protein</fullName>
    </submittedName>
</protein>
<accession>A0ABR9XKW7</accession>
<keyword evidence="1" id="KW-0812">Transmembrane</keyword>
<dbReference type="Gene3D" id="2.60.40.1120">
    <property type="entry name" value="Carboxypeptidase-like, regulatory domain"/>
    <property type="match status" value="1"/>
</dbReference>
<evidence type="ECO:0000259" key="2">
    <source>
        <dbReference type="Pfam" id="PF03544"/>
    </source>
</evidence>
<dbReference type="RefSeq" id="WP_194107445.1">
    <property type="nucleotide sequence ID" value="NZ_JADFFM010000002.1"/>
</dbReference>
<name>A0ABR9XKW7_9SPHI</name>
<evidence type="ECO:0000313" key="3">
    <source>
        <dbReference type="EMBL" id="MBE9668013.1"/>
    </source>
</evidence>
<proteinExistence type="predicted"/>
<evidence type="ECO:0000256" key="1">
    <source>
        <dbReference type="SAM" id="Phobius"/>
    </source>
</evidence>
<dbReference type="Pfam" id="PF13715">
    <property type="entry name" value="CarbopepD_reg_2"/>
    <property type="match status" value="1"/>
</dbReference>
<keyword evidence="4" id="KW-1185">Reference proteome</keyword>
<feature type="domain" description="TonB C-terminal" evidence="2">
    <location>
        <begin position="387"/>
        <end position="451"/>
    </location>
</feature>
<dbReference type="EMBL" id="JADFFM010000002">
    <property type="protein sequence ID" value="MBE9668013.1"/>
    <property type="molecule type" value="Genomic_DNA"/>
</dbReference>
<dbReference type="Gene3D" id="3.30.1150.10">
    <property type="match status" value="1"/>
</dbReference>
<dbReference type="Pfam" id="PF03544">
    <property type="entry name" value="TonB_C"/>
    <property type="match status" value="1"/>
</dbReference>
<dbReference type="SUPFAM" id="SSF49464">
    <property type="entry name" value="Carboxypeptidase regulatory domain-like"/>
    <property type="match status" value="1"/>
</dbReference>
<keyword evidence="1" id="KW-1133">Transmembrane helix</keyword>
<sequence length="453" mass="49223">MSAKKTDISHIRKYLNGELDARAMHQLEREAQDDPFLMDAIAGYENAGTDQQPNLAALDNLLQQRINQAKIRRMVPWKYISIAASLVLILGIAYLLWPGTKTPQLKQEQLVAKTPPPVDHVLTKSDTAPKLTADNNIAAISPQVIKKSRQAEIKPADGSVSEQGTNDSRMANPVVNTEIALAATQDKQVTEVNAKKLPADARENEQVVYGYVKPAARSAEPTANDSTVLKEITVPGRQALAKQLSTSSVSAVTNQTLKNKVEGVEVTTPNKISGRVMDELGLPLPGVNVQVVGTQKGTQTDVNGKFSLPATGNTTLSINYIGFESKRVTAKSNDSLSIKLQPNTKSLSEVVVTNYGQAKAEEPIEEAHPRMGWDSYDKYLRKAAIADDGKTGVVRVSFIVGEKGALSDFKIIKGLNDATNKRAIDLVKEGPPWEADASGKPKTVKLRIKFRKE</sequence>
<gene>
    <name evidence="3" type="ORF">IRJ18_16710</name>
</gene>
<comment type="caution">
    <text evidence="3">The sequence shown here is derived from an EMBL/GenBank/DDBJ whole genome shotgun (WGS) entry which is preliminary data.</text>
</comment>
<dbReference type="InterPro" id="IPR008969">
    <property type="entry name" value="CarboxyPept-like_regulatory"/>
</dbReference>
<keyword evidence="1" id="KW-0472">Membrane</keyword>
<evidence type="ECO:0000313" key="4">
    <source>
        <dbReference type="Proteomes" id="UP000632774"/>
    </source>
</evidence>
<organism evidence="3 4">
    <name type="scientific">Mucilaginibacter boryungensis</name>
    <dbReference type="NCBI Taxonomy" id="768480"/>
    <lineage>
        <taxon>Bacteria</taxon>
        <taxon>Pseudomonadati</taxon>
        <taxon>Bacteroidota</taxon>
        <taxon>Sphingobacteriia</taxon>
        <taxon>Sphingobacteriales</taxon>
        <taxon>Sphingobacteriaceae</taxon>
        <taxon>Mucilaginibacter</taxon>
    </lineage>
</organism>
<dbReference type="InterPro" id="IPR037682">
    <property type="entry name" value="TonB_C"/>
</dbReference>